<organism evidence="1 2">
    <name type="scientific">Penicillium subrubescens</name>
    <dbReference type="NCBI Taxonomy" id="1316194"/>
    <lineage>
        <taxon>Eukaryota</taxon>
        <taxon>Fungi</taxon>
        <taxon>Dikarya</taxon>
        <taxon>Ascomycota</taxon>
        <taxon>Pezizomycotina</taxon>
        <taxon>Eurotiomycetes</taxon>
        <taxon>Eurotiomycetidae</taxon>
        <taxon>Eurotiales</taxon>
        <taxon>Aspergillaceae</taxon>
        <taxon>Penicillium</taxon>
    </lineage>
</organism>
<sequence>MGCWAKPLYDFGGCLPGGKRSLAMGYTTSGFQSPFNSDRSYAEIMNWHRHQQRQQHGTELASDAP</sequence>
<evidence type="ECO:0000313" key="2">
    <source>
        <dbReference type="Proteomes" id="UP000186955"/>
    </source>
</evidence>
<comment type="caution">
    <text evidence="1">The sequence shown here is derived from an EMBL/GenBank/DDBJ whole genome shotgun (WGS) entry which is preliminary data.</text>
</comment>
<dbReference type="Proteomes" id="UP000186955">
    <property type="component" value="Unassembled WGS sequence"/>
</dbReference>
<keyword evidence="2" id="KW-1185">Reference proteome</keyword>
<protein>
    <submittedName>
        <fullName evidence="1">Uncharacterized protein</fullName>
    </submittedName>
</protein>
<dbReference type="AlphaFoldDB" id="A0A1Q5TFH5"/>
<dbReference type="EMBL" id="MNBE01000665">
    <property type="protein sequence ID" value="OKO98986.1"/>
    <property type="molecule type" value="Genomic_DNA"/>
</dbReference>
<name>A0A1Q5TFH5_9EURO</name>
<accession>A0A1Q5TFH5</accession>
<evidence type="ECO:0000313" key="1">
    <source>
        <dbReference type="EMBL" id="OKO98986.1"/>
    </source>
</evidence>
<reference evidence="1 2" key="1">
    <citation type="submission" date="2016-10" db="EMBL/GenBank/DDBJ databases">
        <title>Genome sequence of the ascomycete fungus Penicillium subrubescens.</title>
        <authorList>
            <person name="De Vries R.P."/>
            <person name="Peng M."/>
            <person name="Dilokpimol A."/>
            <person name="Hilden K."/>
            <person name="Makela M.R."/>
            <person name="Grigoriev I."/>
            <person name="Riley R."/>
            <person name="Granchi Z."/>
        </authorList>
    </citation>
    <scope>NUCLEOTIDE SEQUENCE [LARGE SCALE GENOMIC DNA]</scope>
    <source>
        <strain evidence="1 2">CBS 132785</strain>
    </source>
</reference>
<proteinExistence type="predicted"/>
<gene>
    <name evidence="1" type="ORF">PENSUB_8903</name>
</gene>